<evidence type="ECO:0000313" key="2">
    <source>
        <dbReference type="Proteomes" id="UP000199518"/>
    </source>
</evidence>
<dbReference type="STRING" id="1576369.SAMN05421753_10695"/>
<proteinExistence type="predicted"/>
<sequence>MSIRAVCPECQQVYKVADEKAGKRFQCKQCSGVVTIPAVAGVAVVPQAVAPVKKPVKKPMTTVAAPVAVEVEEPAVASPAKKKKKKTAPAAGKSSFGLSTLLMTYQRAFDFQGRSNRTEYFNFLLSVFWCKSLLS</sequence>
<gene>
    <name evidence="1" type="ORF">SAMN05421753_10695</name>
</gene>
<dbReference type="EMBL" id="FOQD01000006">
    <property type="protein sequence ID" value="SFI16350.1"/>
    <property type="molecule type" value="Genomic_DNA"/>
</dbReference>
<dbReference type="OrthoDB" id="269673at2"/>
<dbReference type="AlphaFoldDB" id="A0A1I3FYP4"/>
<evidence type="ECO:0000313" key="1">
    <source>
        <dbReference type="EMBL" id="SFI16350.1"/>
    </source>
</evidence>
<accession>A0A1I3FYP4</accession>
<dbReference type="RefSeq" id="WP_092049474.1">
    <property type="nucleotide sequence ID" value="NZ_FOQD01000006.1"/>
</dbReference>
<evidence type="ECO:0008006" key="3">
    <source>
        <dbReference type="Google" id="ProtNLM"/>
    </source>
</evidence>
<keyword evidence="2" id="KW-1185">Reference proteome</keyword>
<reference evidence="2" key="1">
    <citation type="submission" date="2016-10" db="EMBL/GenBank/DDBJ databases">
        <authorList>
            <person name="Varghese N."/>
            <person name="Submissions S."/>
        </authorList>
    </citation>
    <scope>NUCLEOTIDE SEQUENCE [LARGE SCALE GENOMIC DNA]</scope>
    <source>
        <strain evidence="2">DSM 26348</strain>
    </source>
</reference>
<dbReference type="Proteomes" id="UP000199518">
    <property type="component" value="Unassembled WGS sequence"/>
</dbReference>
<name>A0A1I3FYP4_9PLAN</name>
<organism evidence="1 2">
    <name type="scientific">Planctomicrobium piriforme</name>
    <dbReference type="NCBI Taxonomy" id="1576369"/>
    <lineage>
        <taxon>Bacteria</taxon>
        <taxon>Pseudomonadati</taxon>
        <taxon>Planctomycetota</taxon>
        <taxon>Planctomycetia</taxon>
        <taxon>Planctomycetales</taxon>
        <taxon>Planctomycetaceae</taxon>
        <taxon>Planctomicrobium</taxon>
    </lineage>
</organism>
<protein>
    <recommendedName>
        <fullName evidence="3">MJ0042 family finger-like domain-containing protein</fullName>
    </recommendedName>
</protein>